<dbReference type="PANTHER" id="PTHR12147:SF26">
    <property type="entry name" value="PEPTIDASE M28 DOMAIN-CONTAINING PROTEIN"/>
    <property type="match status" value="1"/>
</dbReference>
<evidence type="ECO:0000313" key="4">
    <source>
        <dbReference type="Proteomes" id="UP001324634"/>
    </source>
</evidence>
<organism evidence="3 4">
    <name type="scientific">Peredibacter starrii</name>
    <dbReference type="NCBI Taxonomy" id="28202"/>
    <lineage>
        <taxon>Bacteria</taxon>
        <taxon>Pseudomonadati</taxon>
        <taxon>Bdellovibrionota</taxon>
        <taxon>Bacteriovoracia</taxon>
        <taxon>Bacteriovoracales</taxon>
        <taxon>Bacteriovoracaceae</taxon>
        <taxon>Peredibacter</taxon>
    </lineage>
</organism>
<accession>A0AAX4HKD8</accession>
<evidence type="ECO:0000313" key="3">
    <source>
        <dbReference type="EMBL" id="WPU63662.1"/>
    </source>
</evidence>
<name>A0AAX4HKD8_9BACT</name>
<reference evidence="3 4" key="1">
    <citation type="submission" date="2023-11" db="EMBL/GenBank/DDBJ databases">
        <title>Peredibacter starrii A3.12.</title>
        <authorList>
            <person name="Mitchell R.J."/>
        </authorList>
    </citation>
    <scope>NUCLEOTIDE SEQUENCE [LARGE SCALE GENOMIC DNA]</scope>
    <source>
        <strain evidence="3 4">A3.12</strain>
    </source>
</reference>
<feature type="signal peptide" evidence="1">
    <location>
        <begin position="1"/>
        <end position="18"/>
    </location>
</feature>
<dbReference type="KEGG" id="psti:SOO65_13285"/>
<dbReference type="InterPro" id="IPR007484">
    <property type="entry name" value="Peptidase_M28"/>
</dbReference>
<dbReference type="AlphaFoldDB" id="A0AAX4HKD8"/>
<dbReference type="SUPFAM" id="SSF53187">
    <property type="entry name" value="Zn-dependent exopeptidases"/>
    <property type="match status" value="1"/>
</dbReference>
<evidence type="ECO:0000256" key="1">
    <source>
        <dbReference type="SAM" id="SignalP"/>
    </source>
</evidence>
<dbReference type="EMBL" id="CP139487">
    <property type="protein sequence ID" value="WPU63662.1"/>
    <property type="molecule type" value="Genomic_DNA"/>
</dbReference>
<dbReference type="GO" id="GO:0006508">
    <property type="term" value="P:proteolysis"/>
    <property type="evidence" value="ECO:0007669"/>
    <property type="project" value="InterPro"/>
</dbReference>
<dbReference type="PANTHER" id="PTHR12147">
    <property type="entry name" value="METALLOPEPTIDASE M28 FAMILY MEMBER"/>
    <property type="match status" value="1"/>
</dbReference>
<gene>
    <name evidence="3" type="ORF">SOO65_13285</name>
</gene>
<keyword evidence="1" id="KW-0732">Signal</keyword>
<feature type="domain" description="Peptidase M28" evidence="2">
    <location>
        <begin position="111"/>
        <end position="313"/>
    </location>
</feature>
<proteinExistence type="predicted"/>
<sequence>MKLISLLSLFIMGLSAFAHDDRDWRTEYLSYLYLDYQFPQSVEEPKFRINVPFYKEKLAVLTGMSPVPGTQEKILERKSIKRLDLARTFLKNEFESLGFKVNLHYFGNGTNIIAEKLGTKSPEKILIVSAHIDSVGNAGANDDGTGVIGMLAIAKELSKKTYDYTIRFVGFDREEKGMAGSEVYAATLQNKSDIIGNINLEMLGHNSKKDGAFHIIDCDSILFANRAPKYGSDKLSAVMKEVIISLKLDLTVVRTCTGRSDHASFWKNKMPAIVISENFFGGDPDPCYHASCDVMDERINYPYIQKILEATLSTVEILISAEK</sequence>
<dbReference type="GO" id="GO:0008235">
    <property type="term" value="F:metalloexopeptidase activity"/>
    <property type="evidence" value="ECO:0007669"/>
    <property type="project" value="InterPro"/>
</dbReference>
<feature type="chain" id="PRO_5043948930" evidence="1">
    <location>
        <begin position="19"/>
        <end position="323"/>
    </location>
</feature>
<protein>
    <submittedName>
        <fullName evidence="3">M20/M25/M40 family metallo-hydrolase</fullName>
    </submittedName>
</protein>
<evidence type="ECO:0000259" key="2">
    <source>
        <dbReference type="Pfam" id="PF04389"/>
    </source>
</evidence>
<dbReference type="RefSeq" id="WP_321390772.1">
    <property type="nucleotide sequence ID" value="NZ_CP139487.1"/>
</dbReference>
<keyword evidence="4" id="KW-1185">Reference proteome</keyword>
<dbReference type="Pfam" id="PF04389">
    <property type="entry name" value="Peptidase_M28"/>
    <property type="match status" value="1"/>
</dbReference>
<dbReference type="InterPro" id="IPR045175">
    <property type="entry name" value="M28_fam"/>
</dbReference>
<dbReference type="Gene3D" id="3.40.630.10">
    <property type="entry name" value="Zn peptidases"/>
    <property type="match status" value="1"/>
</dbReference>
<dbReference type="Proteomes" id="UP001324634">
    <property type="component" value="Chromosome"/>
</dbReference>